<organism evidence="2 3">
    <name type="scientific">Thermosipho melanesiensis</name>
    <dbReference type="NCBI Taxonomy" id="46541"/>
    <lineage>
        <taxon>Bacteria</taxon>
        <taxon>Thermotogati</taxon>
        <taxon>Thermotogota</taxon>
        <taxon>Thermotogae</taxon>
        <taxon>Thermotogales</taxon>
        <taxon>Fervidobacteriaceae</taxon>
        <taxon>Thermosipho</taxon>
    </lineage>
</organism>
<dbReference type="CDD" id="cd03394">
    <property type="entry name" value="PAP2_like_5"/>
    <property type="match status" value="1"/>
</dbReference>
<dbReference type="InterPro" id="IPR000326">
    <property type="entry name" value="PAP2/HPO"/>
</dbReference>
<protein>
    <submittedName>
        <fullName evidence="2">PA-phosphatase</fullName>
    </submittedName>
</protein>
<dbReference type="Proteomes" id="UP000185490">
    <property type="component" value="Chromosome"/>
</dbReference>
<dbReference type="Pfam" id="PF01569">
    <property type="entry name" value="PAP2"/>
    <property type="match status" value="1"/>
</dbReference>
<dbReference type="SMART" id="SM00014">
    <property type="entry name" value="acidPPc"/>
    <property type="match status" value="1"/>
</dbReference>
<accession>A0ABN4UVU5</accession>
<evidence type="ECO:0000313" key="2">
    <source>
        <dbReference type="EMBL" id="APT74278.1"/>
    </source>
</evidence>
<feature type="domain" description="Phosphatidic acid phosphatase type 2/haloperoxidase" evidence="1">
    <location>
        <begin position="95"/>
        <end position="201"/>
    </location>
</feature>
<keyword evidence="3" id="KW-1185">Reference proteome</keyword>
<dbReference type="SUPFAM" id="SSF48317">
    <property type="entry name" value="Acid phosphatase/Vanadium-dependent haloperoxidase"/>
    <property type="match status" value="1"/>
</dbReference>
<evidence type="ECO:0000259" key="1">
    <source>
        <dbReference type="SMART" id="SM00014"/>
    </source>
</evidence>
<reference evidence="2 3" key="1">
    <citation type="submission" date="2014-02" db="EMBL/GenBank/DDBJ databases">
        <title>Diversity of Thermotogales isolates from hydrothermal vents.</title>
        <authorList>
            <person name="Haverkamp T.H.A."/>
            <person name="Lossouarn J."/>
            <person name="Geslin C."/>
            <person name="Nesbo C.L."/>
        </authorList>
    </citation>
    <scope>NUCLEOTIDE SEQUENCE [LARGE SCALE GENOMIC DNA]</scope>
    <source>
        <strain evidence="2 3">431</strain>
    </source>
</reference>
<dbReference type="EMBL" id="CP007389">
    <property type="protein sequence ID" value="APT74278.1"/>
    <property type="molecule type" value="Genomic_DNA"/>
</dbReference>
<dbReference type="InterPro" id="IPR036938">
    <property type="entry name" value="PAP2/HPO_sf"/>
</dbReference>
<evidence type="ECO:0000313" key="3">
    <source>
        <dbReference type="Proteomes" id="UP000185490"/>
    </source>
</evidence>
<sequence length="204" mass="23241">MKKGIFLIVVLLGSFCFSFSLDEIILDIESVEFNLGDVLLLSGTFFFDGYVNTLDLGVFDNVVIEKINKMDERDFFICLGIISMFTYFDDPYTSFTIVESVGVTSLITYAVKFLVGRGRPNSYDSPFVFNFMSFNDKNHSFPSGHSSFAWALFTPLAERYGKPLYFIPFLFSLARVVGDYHWVSDVIFGAFLGYTIGKSFYYTK</sequence>
<name>A0ABN4UVU5_9BACT</name>
<dbReference type="PANTHER" id="PTHR14969:SF13">
    <property type="entry name" value="AT30094P"/>
    <property type="match status" value="1"/>
</dbReference>
<gene>
    <name evidence="2" type="ORF">BW47_07115</name>
</gene>
<dbReference type="PANTHER" id="PTHR14969">
    <property type="entry name" value="SPHINGOSINE-1-PHOSPHATE PHOSPHOHYDROLASE"/>
    <property type="match status" value="1"/>
</dbReference>
<proteinExistence type="predicted"/>
<dbReference type="Gene3D" id="1.20.144.10">
    <property type="entry name" value="Phosphatidic acid phosphatase type 2/haloperoxidase"/>
    <property type="match status" value="1"/>
</dbReference>